<keyword evidence="1" id="KW-0614">Plasmid</keyword>
<dbReference type="SUPFAM" id="SSF54928">
    <property type="entry name" value="RNA-binding domain, RBD"/>
    <property type="match status" value="1"/>
</dbReference>
<evidence type="ECO:0008006" key="3">
    <source>
        <dbReference type="Google" id="ProtNLM"/>
    </source>
</evidence>
<evidence type="ECO:0000313" key="2">
    <source>
        <dbReference type="Proteomes" id="UP000255505"/>
    </source>
</evidence>
<dbReference type="InterPro" id="IPR035979">
    <property type="entry name" value="RBD_domain_sf"/>
</dbReference>
<dbReference type="CDD" id="cd00590">
    <property type="entry name" value="RRM_SF"/>
    <property type="match status" value="1"/>
</dbReference>
<name>A0A375IKQ4_9BURK</name>
<dbReference type="RefSeq" id="WP_115665042.1">
    <property type="nucleotide sequence ID" value="NZ_JAYMSA010000009.1"/>
</dbReference>
<dbReference type="GO" id="GO:0003676">
    <property type="term" value="F:nucleic acid binding"/>
    <property type="evidence" value="ECO:0007669"/>
    <property type="project" value="InterPro"/>
</dbReference>
<reference evidence="1 2" key="1">
    <citation type="submission" date="2018-01" db="EMBL/GenBank/DDBJ databases">
        <authorList>
            <person name="Gaut B.S."/>
            <person name="Morton B.R."/>
            <person name="Clegg M.T."/>
            <person name="Duvall M.R."/>
        </authorList>
    </citation>
    <scope>NUCLEOTIDE SEQUENCE [LARGE SCALE GENOMIC DNA]</scope>
    <source>
        <strain evidence="1">Cupriavidus taiwanensis LMG 19425</strain>
        <plasmid evidence="2">Plasmid ii</plasmid>
    </source>
</reference>
<proteinExistence type="predicted"/>
<protein>
    <recommendedName>
        <fullName evidence="3">RNA-binding protein</fullName>
    </recommendedName>
</protein>
<sequence length="84" mass="9463">MSILLLANIGADTTDEEIRAFLVKYGLPEFSAIEYLEGDGSRPTARLTFDSLDSDALDKLKSRVHGMYWKGHQLSAQVLRERFS</sequence>
<geneLocation type="plasmid" evidence="1">
    <name>II</name>
</geneLocation>
<evidence type="ECO:0000313" key="1">
    <source>
        <dbReference type="EMBL" id="SPK75303.1"/>
    </source>
</evidence>
<gene>
    <name evidence="1" type="ORF">CT19425_MP50339</name>
</gene>
<dbReference type="EMBL" id="LT991977">
    <property type="protein sequence ID" value="SPK75303.1"/>
    <property type="molecule type" value="Genomic_DNA"/>
</dbReference>
<dbReference type="AlphaFoldDB" id="A0A375IKQ4"/>
<accession>A0A375IKQ4</accession>
<dbReference type="Proteomes" id="UP000255505">
    <property type="component" value="Plasmid II"/>
</dbReference>
<organism evidence="1 2">
    <name type="scientific">Cupriavidus taiwanensis</name>
    <dbReference type="NCBI Taxonomy" id="164546"/>
    <lineage>
        <taxon>Bacteria</taxon>
        <taxon>Pseudomonadati</taxon>
        <taxon>Pseudomonadota</taxon>
        <taxon>Betaproteobacteria</taxon>
        <taxon>Burkholderiales</taxon>
        <taxon>Burkholderiaceae</taxon>
        <taxon>Cupriavidus</taxon>
    </lineage>
</organism>